<dbReference type="Proteomes" id="UP000786811">
    <property type="component" value="Unassembled WGS sequence"/>
</dbReference>
<name>A0A8J2HU74_COTCN</name>
<evidence type="ECO:0000256" key="1">
    <source>
        <dbReference type="SAM" id="SignalP"/>
    </source>
</evidence>
<evidence type="ECO:0000313" key="2">
    <source>
        <dbReference type="EMBL" id="CAG5109091.1"/>
    </source>
</evidence>
<feature type="non-terminal residue" evidence="2">
    <location>
        <position position="1"/>
    </location>
</feature>
<feature type="chain" id="PRO_5035153102" evidence="1">
    <location>
        <begin position="17"/>
        <end position="125"/>
    </location>
</feature>
<dbReference type="OrthoDB" id="565904at2759"/>
<dbReference type="EMBL" id="CAJNRD030001124">
    <property type="protein sequence ID" value="CAG5109091.1"/>
    <property type="molecule type" value="Genomic_DNA"/>
</dbReference>
<keyword evidence="1" id="KW-0732">Signal</keyword>
<gene>
    <name evidence="2" type="ORF">HICCMSTLAB_LOCUS13727</name>
</gene>
<organism evidence="2 3">
    <name type="scientific">Cotesia congregata</name>
    <name type="common">Parasitoid wasp</name>
    <name type="synonym">Apanteles congregatus</name>
    <dbReference type="NCBI Taxonomy" id="51543"/>
    <lineage>
        <taxon>Eukaryota</taxon>
        <taxon>Metazoa</taxon>
        <taxon>Ecdysozoa</taxon>
        <taxon>Arthropoda</taxon>
        <taxon>Hexapoda</taxon>
        <taxon>Insecta</taxon>
        <taxon>Pterygota</taxon>
        <taxon>Neoptera</taxon>
        <taxon>Endopterygota</taxon>
        <taxon>Hymenoptera</taxon>
        <taxon>Apocrita</taxon>
        <taxon>Ichneumonoidea</taxon>
        <taxon>Braconidae</taxon>
        <taxon>Microgastrinae</taxon>
        <taxon>Cotesia</taxon>
    </lineage>
</organism>
<dbReference type="AlphaFoldDB" id="A0A8J2HU74"/>
<reference evidence="2" key="1">
    <citation type="submission" date="2021-04" db="EMBL/GenBank/DDBJ databases">
        <authorList>
            <person name="Chebbi M.A.C M."/>
        </authorList>
    </citation>
    <scope>NUCLEOTIDE SEQUENCE</scope>
</reference>
<accession>A0A8J2HU74</accession>
<feature type="signal peptide" evidence="1">
    <location>
        <begin position="1"/>
        <end position="16"/>
    </location>
</feature>
<protein>
    <submittedName>
        <fullName evidence="2">Uncharacterized protein</fullName>
    </submittedName>
</protein>
<comment type="caution">
    <text evidence="2">The sequence shown here is derived from an EMBL/GenBank/DDBJ whole genome shotgun (WGS) entry which is preliminary data.</text>
</comment>
<sequence length="125" mass="13976">MFRLAISFCLIAASLSDSLQPGPCPEITVDPINLDKVAGVWLEHKRSLNNWGNLEKCAKAIWHVPHNGIAKMAGKWYGYARSSNNRDEAERCPIFNWIQIDDGRTLFVFSDISALINDNSTIVAD</sequence>
<keyword evidence="3" id="KW-1185">Reference proteome</keyword>
<evidence type="ECO:0000313" key="3">
    <source>
        <dbReference type="Proteomes" id="UP000786811"/>
    </source>
</evidence>
<proteinExistence type="predicted"/>